<reference evidence="11" key="1">
    <citation type="submission" date="2025-08" db="UniProtKB">
        <authorList>
            <consortium name="RefSeq"/>
        </authorList>
    </citation>
    <scope>IDENTIFICATION</scope>
    <source>
        <tissue evidence="11">Entire body</tissue>
    </source>
</reference>
<gene>
    <name evidence="11" type="primary">LOC108744509</name>
</gene>
<feature type="transmembrane region" description="Helical" evidence="9">
    <location>
        <begin position="170"/>
        <end position="191"/>
    </location>
</feature>
<feature type="transmembrane region" description="Helical" evidence="9">
    <location>
        <begin position="135"/>
        <end position="158"/>
    </location>
</feature>
<dbReference type="OrthoDB" id="409725at2759"/>
<feature type="transmembrane region" description="Helical" evidence="9">
    <location>
        <begin position="81"/>
        <end position="101"/>
    </location>
</feature>
<feature type="transmembrane region" description="Helical" evidence="9">
    <location>
        <begin position="197"/>
        <end position="218"/>
    </location>
</feature>
<organism evidence="10 11">
    <name type="scientific">Agrilus planipennis</name>
    <name type="common">Emerald ash borer</name>
    <name type="synonym">Agrilus marcopoli</name>
    <dbReference type="NCBI Taxonomy" id="224129"/>
    <lineage>
        <taxon>Eukaryota</taxon>
        <taxon>Metazoa</taxon>
        <taxon>Ecdysozoa</taxon>
        <taxon>Arthropoda</taxon>
        <taxon>Hexapoda</taxon>
        <taxon>Insecta</taxon>
        <taxon>Pterygota</taxon>
        <taxon>Neoptera</taxon>
        <taxon>Endopterygota</taxon>
        <taxon>Coleoptera</taxon>
        <taxon>Polyphaga</taxon>
        <taxon>Elateriformia</taxon>
        <taxon>Buprestoidea</taxon>
        <taxon>Buprestidae</taxon>
        <taxon>Agrilinae</taxon>
        <taxon>Agrilus</taxon>
    </lineage>
</organism>
<keyword evidence="10" id="KW-1185">Reference proteome</keyword>
<keyword evidence="7 9" id="KW-1133">Transmembrane helix</keyword>
<dbReference type="Pfam" id="PF03083">
    <property type="entry name" value="MtN3_slv"/>
    <property type="match status" value="2"/>
</dbReference>
<sequence length="227" mass="26084">MKSLEKISCKLTTALTPYKPLIGPLASCFTVGQFLAESLICLDIIARRSTRGVPSWPFVGGFVIGTLMLKYSLMIEDFSMFVVNFTGVLLNLFHILIYNKFCRRRRRELHEPLRKGLIFVAFTFLYSFWEKEEFLGYRYGMIVTILMLVLNGSPLLELSDIIECEDASKIQLPLTAMTCMSCLLWFLYGFIIRSDFIVIQNFFGFLSSFIQSALYLNYYEGFSGKTS</sequence>
<dbReference type="KEGG" id="apln:108744509"/>
<dbReference type="Proteomes" id="UP000192223">
    <property type="component" value="Unplaced"/>
</dbReference>
<comment type="similarity">
    <text evidence="2 9">Belongs to the SWEET sugar transporter family.</text>
</comment>
<comment type="function">
    <text evidence="9">Mediates sugar transport across membranes.</text>
</comment>
<feature type="transmembrane region" description="Helical" evidence="9">
    <location>
        <begin position="58"/>
        <end position="75"/>
    </location>
</feature>
<dbReference type="GO" id="GO:0051119">
    <property type="term" value="F:sugar transmembrane transporter activity"/>
    <property type="evidence" value="ECO:0007669"/>
    <property type="project" value="InterPro"/>
</dbReference>
<evidence type="ECO:0000256" key="3">
    <source>
        <dbReference type="ARBA" id="ARBA00022448"/>
    </source>
</evidence>
<evidence type="ECO:0000256" key="7">
    <source>
        <dbReference type="ARBA" id="ARBA00022989"/>
    </source>
</evidence>
<evidence type="ECO:0000256" key="9">
    <source>
        <dbReference type="RuleBase" id="RU910715"/>
    </source>
</evidence>
<evidence type="ECO:0000313" key="10">
    <source>
        <dbReference type="Proteomes" id="UP000192223"/>
    </source>
</evidence>
<name>A0A1W4XSQ0_AGRPL</name>
<evidence type="ECO:0000256" key="2">
    <source>
        <dbReference type="ARBA" id="ARBA00007809"/>
    </source>
</evidence>
<evidence type="ECO:0000256" key="5">
    <source>
        <dbReference type="ARBA" id="ARBA00022692"/>
    </source>
</evidence>
<dbReference type="Gene3D" id="1.20.1280.290">
    <property type="match status" value="2"/>
</dbReference>
<dbReference type="GO" id="GO:0016020">
    <property type="term" value="C:membrane"/>
    <property type="evidence" value="ECO:0007669"/>
    <property type="project" value="InterPro"/>
</dbReference>
<proteinExistence type="inferred from homology"/>
<keyword evidence="6" id="KW-0677">Repeat</keyword>
<evidence type="ECO:0000256" key="6">
    <source>
        <dbReference type="ARBA" id="ARBA00022737"/>
    </source>
</evidence>
<dbReference type="PANTHER" id="PTHR10791:SF5">
    <property type="entry name" value="SUGAR TRANSPORTER SWEET"/>
    <property type="match status" value="1"/>
</dbReference>
<keyword evidence="8 9" id="KW-0472">Membrane</keyword>
<dbReference type="GO" id="GO:0012505">
    <property type="term" value="C:endomembrane system"/>
    <property type="evidence" value="ECO:0007669"/>
    <property type="project" value="UniProtKB-SubCell"/>
</dbReference>
<evidence type="ECO:0000313" key="11">
    <source>
        <dbReference type="RefSeq" id="XP_018335817.1"/>
    </source>
</evidence>
<dbReference type="RefSeq" id="XP_018335817.1">
    <property type="nucleotide sequence ID" value="XM_018480315.1"/>
</dbReference>
<evidence type="ECO:0000256" key="1">
    <source>
        <dbReference type="ARBA" id="ARBA00004127"/>
    </source>
</evidence>
<comment type="subcellular location">
    <subcellularLocation>
        <location evidence="1">Endomembrane system</location>
        <topology evidence="1">Multi-pass membrane protein</topology>
    </subcellularLocation>
</comment>
<dbReference type="AlphaFoldDB" id="A0A1W4XSQ0"/>
<dbReference type="PANTHER" id="PTHR10791">
    <property type="entry name" value="RAG1-ACTIVATING PROTEIN 1"/>
    <property type="match status" value="1"/>
</dbReference>
<dbReference type="InterPro" id="IPR004316">
    <property type="entry name" value="SWEET_rpt"/>
</dbReference>
<dbReference type="InParanoid" id="A0A1W4XSQ0"/>
<dbReference type="InterPro" id="IPR047664">
    <property type="entry name" value="SWEET"/>
</dbReference>
<keyword evidence="4 9" id="KW-0762">Sugar transport</keyword>
<dbReference type="FunCoup" id="A0A1W4XSQ0">
    <property type="interactions" value="191"/>
</dbReference>
<evidence type="ECO:0000256" key="4">
    <source>
        <dbReference type="ARBA" id="ARBA00022597"/>
    </source>
</evidence>
<evidence type="ECO:0000256" key="8">
    <source>
        <dbReference type="ARBA" id="ARBA00023136"/>
    </source>
</evidence>
<dbReference type="GeneID" id="108744509"/>
<accession>A0A1W4XSQ0</accession>
<keyword evidence="3 9" id="KW-0813">Transport</keyword>
<keyword evidence="5 9" id="KW-0812">Transmembrane</keyword>
<comment type="caution">
    <text evidence="9">Lacks conserved residue(s) required for the propagation of feature annotation.</text>
</comment>
<feature type="transmembrane region" description="Helical" evidence="9">
    <location>
        <begin position="113"/>
        <end position="129"/>
    </location>
</feature>
<protein>
    <recommendedName>
        <fullName evidence="9">Sugar transporter SWEET</fullName>
    </recommendedName>
</protein>